<comment type="caution">
    <text evidence="7">The sequence shown here is derived from an EMBL/GenBank/DDBJ whole genome shotgun (WGS) entry which is preliminary data.</text>
</comment>
<dbReference type="PANTHER" id="PTHR14611">
    <property type="entry name" value="TECTONIC FAMILY MEMBER"/>
    <property type="match status" value="1"/>
</dbReference>
<feature type="domain" description="Tectonic-1-3" evidence="5">
    <location>
        <begin position="187"/>
        <end position="239"/>
    </location>
</feature>
<dbReference type="InterPro" id="IPR011677">
    <property type="entry name" value="TCTN1-3_dom"/>
</dbReference>
<proteinExistence type="inferred from homology"/>
<dbReference type="Proteomes" id="UP001527925">
    <property type="component" value="Unassembled WGS sequence"/>
</dbReference>
<evidence type="ECO:0000259" key="5">
    <source>
        <dbReference type="Pfam" id="PF07773"/>
    </source>
</evidence>
<evidence type="ECO:0000256" key="1">
    <source>
        <dbReference type="ARBA" id="ARBA00007633"/>
    </source>
</evidence>
<dbReference type="InterPro" id="IPR040354">
    <property type="entry name" value="TCTN1-3"/>
</dbReference>
<reference evidence="7 8" key="1">
    <citation type="submission" date="2023-09" db="EMBL/GenBank/DDBJ databases">
        <title>Pangenome analysis of Batrachochytrium dendrobatidis and related Chytrids.</title>
        <authorList>
            <person name="Yacoub M.N."/>
            <person name="Stajich J.E."/>
            <person name="James T.Y."/>
        </authorList>
    </citation>
    <scope>NUCLEOTIDE SEQUENCE [LARGE SCALE GENOMIC DNA]</scope>
    <source>
        <strain evidence="7 8">JEL0888</strain>
    </source>
</reference>
<protein>
    <recommendedName>
        <fullName evidence="9">Tectonic domain-containing protein</fullName>
    </recommendedName>
</protein>
<evidence type="ECO:0000256" key="2">
    <source>
        <dbReference type="ARBA" id="ARBA00022729"/>
    </source>
</evidence>
<feature type="domain" description="Tectonic-1-3 N-terminal" evidence="6">
    <location>
        <begin position="59"/>
        <end position="147"/>
    </location>
</feature>
<evidence type="ECO:0000256" key="4">
    <source>
        <dbReference type="ARBA" id="ARBA00023180"/>
    </source>
</evidence>
<gene>
    <name evidence="7" type="ORF">HK105_200006</name>
</gene>
<organism evidence="7 8">
    <name type="scientific">Polyrhizophydium stewartii</name>
    <dbReference type="NCBI Taxonomy" id="2732419"/>
    <lineage>
        <taxon>Eukaryota</taxon>
        <taxon>Fungi</taxon>
        <taxon>Fungi incertae sedis</taxon>
        <taxon>Chytridiomycota</taxon>
        <taxon>Chytridiomycota incertae sedis</taxon>
        <taxon>Chytridiomycetes</taxon>
        <taxon>Rhizophydiales</taxon>
        <taxon>Rhizophydiales incertae sedis</taxon>
        <taxon>Polyrhizophydium</taxon>
    </lineage>
</organism>
<dbReference type="InterPro" id="IPR057724">
    <property type="entry name" value="TCTN1-3_N"/>
</dbReference>
<name>A0ABR4NK81_9FUNG</name>
<sequence length="577" mass="60159">MVLPALHISRKQAAIVFAAGATLAGLAAGQLSADVRTPAVAIDWSSAVTTQPQTNWRRDIGGCACDIHPGLCDPNCCCDSDCTAGEKTLYFTDCLSSSIGASSALVPLCSQYLSIVNWESQSGASVFRSSGGALCVVYSNSAVKGSFFDDPGQFVQDSAFATQFSTAAFPASATSYNADRSHILAKAYRYGDPLQVYFPALGITGFMSLPTAISGSSCNGNIPAKFMVAETVTCQQTVASPAASCAAGSVFHMAYYTSGFQIVNVTYTFLYSLSSTPVINGVLVDVVLGSYTLAAGTAIAQTFVTKFAPSATFAATSYMIRSGVPGYAVGSPVLAGTLTQSGSASGILHIPDPAFGITLPVDVAAAGSSSPVQCPSVTNYASRASITFGENSVFGCTLWLDRTALNSGCAALRTQIYTLQTLTASAVTHVGVFGNASVSNVYDWIKIINNPPAAITGSQTITDAADTCSSLLTDFDVQVLYTYYGSSLGPQAAIVGVRFNYVKGQFQWRCLSPADCVNPSTYGLASATPGSTPQRFRIRSSVSFVRVSTVGTSLYSPPAPRLVAQLPDDIWYPFTLG</sequence>
<keyword evidence="4" id="KW-0325">Glycoprotein</keyword>
<evidence type="ECO:0000313" key="8">
    <source>
        <dbReference type="Proteomes" id="UP001527925"/>
    </source>
</evidence>
<dbReference type="EMBL" id="JADGIZ020000001">
    <property type="protein sequence ID" value="KAL2919940.1"/>
    <property type="molecule type" value="Genomic_DNA"/>
</dbReference>
<evidence type="ECO:0000256" key="3">
    <source>
        <dbReference type="ARBA" id="ARBA00022794"/>
    </source>
</evidence>
<keyword evidence="2" id="KW-0732">Signal</keyword>
<dbReference type="PANTHER" id="PTHR14611:SF2">
    <property type="entry name" value="TECTONIC"/>
    <property type="match status" value="1"/>
</dbReference>
<dbReference type="Pfam" id="PF07773">
    <property type="entry name" value="TCTN_DUF1619"/>
    <property type="match status" value="2"/>
</dbReference>
<keyword evidence="8" id="KW-1185">Reference proteome</keyword>
<evidence type="ECO:0000259" key="6">
    <source>
        <dbReference type="Pfam" id="PF25752"/>
    </source>
</evidence>
<keyword evidence="3" id="KW-0970">Cilium biogenesis/degradation</keyword>
<evidence type="ECO:0008006" key="9">
    <source>
        <dbReference type="Google" id="ProtNLM"/>
    </source>
</evidence>
<feature type="domain" description="Tectonic-1-3" evidence="5">
    <location>
        <begin position="383"/>
        <end position="507"/>
    </location>
</feature>
<comment type="similarity">
    <text evidence="1">Belongs to the tectonic family.</text>
</comment>
<evidence type="ECO:0000313" key="7">
    <source>
        <dbReference type="EMBL" id="KAL2919940.1"/>
    </source>
</evidence>
<dbReference type="Pfam" id="PF25752">
    <property type="entry name" value="DUF1619_N"/>
    <property type="match status" value="1"/>
</dbReference>
<accession>A0ABR4NK81</accession>